<evidence type="ECO:0000313" key="11">
    <source>
        <dbReference type="Proteomes" id="UP001501523"/>
    </source>
</evidence>
<evidence type="ECO:0000256" key="1">
    <source>
        <dbReference type="ARBA" id="ARBA00005196"/>
    </source>
</evidence>
<feature type="binding site" evidence="8">
    <location>
        <position position="164"/>
    </location>
    <ligand>
        <name>substrate</name>
    </ligand>
</feature>
<sequence>MGLRFSKMHGLGNDFVIVDGRTTPLALDANAIRLLGDRHFGVGFDQLLTIEPARDPSCAFAYGIWNTDGTRSGQCGNGLRCVARWLARAGVLADGVTRLESPSGPVTVELLVDGRVRADMGEPRFDPALVPIVVDRRSIDTANALYTIDVAGRDVGIGAVSMGNPHALVEVDDVAGAPVEALGPQIEHAAAFPQGCNVGFAQIVSRDAIRLRVWERGVGETLACGSGACAAVAVLRRRAKLDAEVRVALPGGELGIHWDGPGHTLWMSGPATFVFEGDWHG</sequence>
<evidence type="ECO:0000256" key="6">
    <source>
        <dbReference type="ARBA" id="ARBA00023235"/>
    </source>
</evidence>
<organism evidence="10 11">
    <name type="scientific">Dokdonella soli</name>
    <dbReference type="NCBI Taxonomy" id="529810"/>
    <lineage>
        <taxon>Bacteria</taxon>
        <taxon>Pseudomonadati</taxon>
        <taxon>Pseudomonadota</taxon>
        <taxon>Gammaproteobacteria</taxon>
        <taxon>Lysobacterales</taxon>
        <taxon>Rhodanobacteraceae</taxon>
        <taxon>Dokdonella</taxon>
    </lineage>
</organism>
<dbReference type="InterPro" id="IPR001653">
    <property type="entry name" value="DAP_epimerase_DapF"/>
</dbReference>
<dbReference type="PROSITE" id="PS01326">
    <property type="entry name" value="DAP_EPIMERASE"/>
    <property type="match status" value="1"/>
</dbReference>
<keyword evidence="8" id="KW-0963">Cytoplasm</keyword>
<comment type="catalytic activity">
    <reaction evidence="7 8">
        <text>(2S,6S)-2,6-diaminopimelate = meso-2,6-diaminopimelate</text>
        <dbReference type="Rhea" id="RHEA:15393"/>
        <dbReference type="ChEBI" id="CHEBI:57609"/>
        <dbReference type="ChEBI" id="CHEBI:57791"/>
        <dbReference type="EC" id="5.1.1.7"/>
    </reaction>
</comment>
<feature type="site" description="Could be important to modulate the pK values of the two catalytic cysteine residues" evidence="8">
    <location>
        <position position="215"/>
    </location>
</feature>
<feature type="site" description="Could be important to modulate the pK values of the two catalytic cysteine residues" evidence="8">
    <location>
        <position position="166"/>
    </location>
</feature>
<evidence type="ECO:0000313" key="10">
    <source>
        <dbReference type="EMBL" id="GAA0710575.1"/>
    </source>
</evidence>
<feature type="binding site" evidence="8">
    <location>
        <begin position="76"/>
        <end position="77"/>
    </location>
    <ligand>
        <name>substrate</name>
    </ligand>
</feature>
<feature type="binding site" evidence="8">
    <location>
        <position position="66"/>
    </location>
    <ligand>
        <name>substrate</name>
    </ligand>
</feature>
<keyword evidence="4 8" id="KW-0028">Amino-acid biosynthesis</keyword>
<comment type="pathway">
    <text evidence="1 8">Amino-acid biosynthesis; L-lysine biosynthesis via DAP pathway; DL-2,6-diaminopimelate from LL-2,6-diaminopimelate: step 1/1.</text>
</comment>
<feature type="active site" description="Proton donor" evidence="8">
    <location>
        <position position="75"/>
    </location>
</feature>
<evidence type="ECO:0000256" key="7">
    <source>
        <dbReference type="ARBA" id="ARBA00051712"/>
    </source>
</evidence>
<protein>
    <recommendedName>
        <fullName evidence="3 8">Diaminopimelate epimerase</fullName>
        <shortName evidence="8">DAP epimerase</shortName>
        <ecNumber evidence="3 8">5.1.1.7</ecNumber>
    </recommendedName>
    <alternativeName>
        <fullName evidence="8">PLP-independent amino acid racemase</fullName>
    </alternativeName>
</protein>
<keyword evidence="11" id="KW-1185">Reference proteome</keyword>
<evidence type="ECO:0000256" key="8">
    <source>
        <dbReference type="HAMAP-Rule" id="MF_00197"/>
    </source>
</evidence>
<feature type="active site" evidence="9">
    <location>
        <position position="75"/>
    </location>
</feature>
<evidence type="ECO:0000256" key="2">
    <source>
        <dbReference type="ARBA" id="ARBA00010219"/>
    </source>
</evidence>
<dbReference type="NCBIfam" id="TIGR00652">
    <property type="entry name" value="DapF"/>
    <property type="match status" value="1"/>
</dbReference>
<evidence type="ECO:0000256" key="3">
    <source>
        <dbReference type="ARBA" id="ARBA00013080"/>
    </source>
</evidence>
<feature type="binding site" evidence="8">
    <location>
        <position position="197"/>
    </location>
    <ligand>
        <name>substrate</name>
    </ligand>
</feature>
<dbReference type="PANTHER" id="PTHR31689">
    <property type="entry name" value="DIAMINOPIMELATE EPIMERASE, CHLOROPLASTIC"/>
    <property type="match status" value="1"/>
</dbReference>
<reference evidence="11" key="1">
    <citation type="journal article" date="2019" name="Int. J. Syst. Evol. Microbiol.">
        <title>The Global Catalogue of Microorganisms (GCM) 10K type strain sequencing project: providing services to taxonomists for standard genome sequencing and annotation.</title>
        <authorList>
            <consortium name="The Broad Institute Genomics Platform"/>
            <consortium name="The Broad Institute Genome Sequencing Center for Infectious Disease"/>
            <person name="Wu L."/>
            <person name="Ma J."/>
        </authorList>
    </citation>
    <scope>NUCLEOTIDE SEQUENCE [LARGE SCALE GENOMIC DNA]</scope>
    <source>
        <strain evidence="11">JCM 15421</strain>
    </source>
</reference>
<dbReference type="Proteomes" id="UP001501523">
    <property type="component" value="Unassembled WGS sequence"/>
</dbReference>
<comment type="subcellular location">
    <subcellularLocation>
        <location evidence="8">Cytoplasm</location>
    </subcellularLocation>
</comment>
<dbReference type="EMBL" id="BAAAEU010000006">
    <property type="protein sequence ID" value="GAA0710575.1"/>
    <property type="molecule type" value="Genomic_DNA"/>
</dbReference>
<dbReference type="RefSeq" id="WP_343788159.1">
    <property type="nucleotide sequence ID" value="NZ_BAAAEU010000006.1"/>
</dbReference>
<proteinExistence type="inferred from homology"/>
<comment type="subunit">
    <text evidence="8">Homodimer.</text>
</comment>
<dbReference type="SUPFAM" id="SSF54506">
    <property type="entry name" value="Diaminopimelate epimerase-like"/>
    <property type="match status" value="1"/>
</dbReference>
<feature type="active site" description="Proton acceptor" evidence="8">
    <location>
        <position position="224"/>
    </location>
</feature>
<gene>
    <name evidence="8 10" type="primary">dapF</name>
    <name evidence="10" type="ORF">GCM10009105_11800</name>
</gene>
<dbReference type="PANTHER" id="PTHR31689:SF0">
    <property type="entry name" value="DIAMINOPIMELATE EPIMERASE"/>
    <property type="match status" value="1"/>
</dbReference>
<keyword evidence="6 8" id="KW-0413">Isomerase</keyword>
<dbReference type="EC" id="5.1.1.7" evidence="3 8"/>
<dbReference type="InterPro" id="IPR018510">
    <property type="entry name" value="DAP_epimerase_AS"/>
</dbReference>
<comment type="similarity">
    <text evidence="2 8">Belongs to the diaminopimelate epimerase family.</text>
</comment>
<feature type="binding site" evidence="8">
    <location>
        <begin position="215"/>
        <end position="216"/>
    </location>
    <ligand>
        <name>substrate</name>
    </ligand>
</feature>
<name>A0ABN1IEC0_9GAMM</name>
<dbReference type="Gene3D" id="3.10.310.10">
    <property type="entry name" value="Diaminopimelate Epimerase, Chain A, domain 1"/>
    <property type="match status" value="2"/>
</dbReference>
<feature type="binding site" evidence="8">
    <location>
        <position position="13"/>
    </location>
    <ligand>
        <name>substrate</name>
    </ligand>
</feature>
<keyword evidence="5 8" id="KW-0457">Lysine biosynthesis</keyword>
<dbReference type="HAMAP" id="MF_00197">
    <property type="entry name" value="DAP_epimerase"/>
    <property type="match status" value="1"/>
</dbReference>
<evidence type="ECO:0000256" key="5">
    <source>
        <dbReference type="ARBA" id="ARBA00023154"/>
    </source>
</evidence>
<comment type="function">
    <text evidence="8">Catalyzes the stereoinversion of LL-2,6-diaminopimelate (L,L-DAP) to meso-diaminopimelate (meso-DAP), a precursor of L-lysine and an essential component of the bacterial peptidoglycan.</text>
</comment>
<feature type="binding site" evidence="8">
    <location>
        <begin position="225"/>
        <end position="226"/>
    </location>
    <ligand>
        <name>substrate</name>
    </ligand>
</feature>
<feature type="binding site" evidence="8">
    <location>
        <position position="46"/>
    </location>
    <ligand>
        <name>substrate</name>
    </ligand>
</feature>
<comment type="caution">
    <text evidence="10">The sequence shown here is derived from an EMBL/GenBank/DDBJ whole genome shotgun (WGS) entry which is preliminary data.</text>
</comment>
<feature type="site" description="Important for dimerization" evidence="8">
    <location>
        <position position="275"/>
    </location>
</feature>
<evidence type="ECO:0000256" key="9">
    <source>
        <dbReference type="PROSITE-ProRule" id="PRU10125"/>
    </source>
</evidence>
<accession>A0ABN1IEC0</accession>
<evidence type="ECO:0000256" key="4">
    <source>
        <dbReference type="ARBA" id="ARBA00022605"/>
    </source>
</evidence>
<dbReference type="Pfam" id="PF01678">
    <property type="entry name" value="DAP_epimerase"/>
    <property type="match status" value="2"/>
</dbReference>